<sequence length="400" mass="44763">METRRNSTTVVGFSLLPSELIHFIILRLALPDIFHLKSVNKFITSMIADQDFARDYNLRSSSSTWLFVYKKRWHRDPVVIHGFTQSSERWFKVMIGDILTPVIPPGEDLYFLTASGNFFLFALNCSREVVAVNPMTKAVKRIPQSPLGPRGTSSWRRSGIKLIAGPSGSGQFRFLFAEMIDNNPTLFEYDSRTNKWKSTVAEESVVVNPSRVDNKDENRIFLSASNGPGRSVVICVGCDSNEPTVVRPVFSGVLEDGELAVGFSWGSVTNRLHIYGDGWMLIVRSGSEGMGASHRGIRVLKGVELWGLSPNGRQWAFVSKVPNGLIDEIKKPYGVMMGCLEEREGTIRAILMSNFEGIWDIIWLSFDFQKSKWGWVPLPEFKMEGSNMAGVTFSSGLTIS</sequence>
<proteinExistence type="predicted"/>
<keyword evidence="2" id="KW-1185">Reference proteome</keyword>
<evidence type="ECO:0000313" key="1">
    <source>
        <dbReference type="EMBL" id="KAI3714758.1"/>
    </source>
</evidence>
<evidence type="ECO:0000313" key="2">
    <source>
        <dbReference type="Proteomes" id="UP001055879"/>
    </source>
</evidence>
<dbReference type="EMBL" id="CM042053">
    <property type="protein sequence ID" value="KAI3714758.1"/>
    <property type="molecule type" value="Genomic_DNA"/>
</dbReference>
<dbReference type="Proteomes" id="UP001055879">
    <property type="component" value="Linkage Group LG07"/>
</dbReference>
<name>A0ACB9AYI6_ARCLA</name>
<accession>A0ACB9AYI6</accession>
<comment type="caution">
    <text evidence="1">The sequence shown here is derived from an EMBL/GenBank/DDBJ whole genome shotgun (WGS) entry which is preliminary data.</text>
</comment>
<protein>
    <submittedName>
        <fullName evidence="1">Uncharacterized protein</fullName>
    </submittedName>
</protein>
<organism evidence="1 2">
    <name type="scientific">Arctium lappa</name>
    <name type="common">Greater burdock</name>
    <name type="synonym">Lappa major</name>
    <dbReference type="NCBI Taxonomy" id="4217"/>
    <lineage>
        <taxon>Eukaryota</taxon>
        <taxon>Viridiplantae</taxon>
        <taxon>Streptophyta</taxon>
        <taxon>Embryophyta</taxon>
        <taxon>Tracheophyta</taxon>
        <taxon>Spermatophyta</taxon>
        <taxon>Magnoliopsida</taxon>
        <taxon>eudicotyledons</taxon>
        <taxon>Gunneridae</taxon>
        <taxon>Pentapetalae</taxon>
        <taxon>asterids</taxon>
        <taxon>campanulids</taxon>
        <taxon>Asterales</taxon>
        <taxon>Asteraceae</taxon>
        <taxon>Carduoideae</taxon>
        <taxon>Cardueae</taxon>
        <taxon>Arctiinae</taxon>
        <taxon>Arctium</taxon>
    </lineage>
</organism>
<gene>
    <name evidence="1" type="ORF">L6452_21717</name>
</gene>
<reference evidence="2" key="1">
    <citation type="journal article" date="2022" name="Mol. Ecol. Resour.">
        <title>The genomes of chicory, endive, great burdock and yacon provide insights into Asteraceae palaeo-polyploidization history and plant inulin production.</title>
        <authorList>
            <person name="Fan W."/>
            <person name="Wang S."/>
            <person name="Wang H."/>
            <person name="Wang A."/>
            <person name="Jiang F."/>
            <person name="Liu H."/>
            <person name="Zhao H."/>
            <person name="Xu D."/>
            <person name="Zhang Y."/>
        </authorList>
    </citation>
    <scope>NUCLEOTIDE SEQUENCE [LARGE SCALE GENOMIC DNA]</scope>
    <source>
        <strain evidence="2">cv. Niubang</strain>
    </source>
</reference>
<reference evidence="1 2" key="2">
    <citation type="journal article" date="2022" name="Mol. Ecol. Resour.">
        <title>The genomes of chicory, endive, great burdock and yacon provide insights into Asteraceae paleo-polyploidization history and plant inulin production.</title>
        <authorList>
            <person name="Fan W."/>
            <person name="Wang S."/>
            <person name="Wang H."/>
            <person name="Wang A."/>
            <person name="Jiang F."/>
            <person name="Liu H."/>
            <person name="Zhao H."/>
            <person name="Xu D."/>
            <person name="Zhang Y."/>
        </authorList>
    </citation>
    <scope>NUCLEOTIDE SEQUENCE [LARGE SCALE GENOMIC DNA]</scope>
    <source>
        <strain evidence="2">cv. Niubang</strain>
    </source>
</reference>